<name>A0ABS3M6A6_9BACT</name>
<sequence length="145" mass="16760">MKKIKMMMAGLAVLLSSCSQTEVIKWTEARNYYHVGETRLPETMKITRQQTFDENFGMAAIMSKDGQPTPIDFNKDFVLAKIVPETDRQTTLQPLALKKVGDKLQLTYRYTQGARQSFTTRPFFLLIVPKAYEKLEIEEKMVDKE</sequence>
<evidence type="ECO:0008006" key="4">
    <source>
        <dbReference type="Google" id="ProtNLM"/>
    </source>
</evidence>
<dbReference type="Proteomes" id="UP000664265">
    <property type="component" value="Unassembled WGS sequence"/>
</dbReference>
<keyword evidence="3" id="KW-1185">Reference proteome</keyword>
<feature type="signal peptide" evidence="1">
    <location>
        <begin position="1"/>
        <end position="21"/>
    </location>
</feature>
<proteinExistence type="predicted"/>
<evidence type="ECO:0000313" key="3">
    <source>
        <dbReference type="Proteomes" id="UP000664265"/>
    </source>
</evidence>
<evidence type="ECO:0000313" key="2">
    <source>
        <dbReference type="EMBL" id="MBO1363670.1"/>
    </source>
</evidence>
<dbReference type="EMBL" id="JAERMS010000023">
    <property type="protein sequence ID" value="MBO1363670.1"/>
    <property type="molecule type" value="Genomic_DNA"/>
</dbReference>
<feature type="chain" id="PRO_5046149459" description="Lipoprotein" evidence="1">
    <location>
        <begin position="22"/>
        <end position="145"/>
    </location>
</feature>
<accession>A0ABS3M6A6</accession>
<comment type="caution">
    <text evidence="2">The sequence shown here is derived from an EMBL/GenBank/DDBJ whole genome shotgun (WGS) entry which is preliminary data.</text>
</comment>
<dbReference type="RefSeq" id="WP_107581478.1">
    <property type="nucleotide sequence ID" value="NZ_JAERMS010000023.1"/>
</dbReference>
<reference evidence="2 3" key="1">
    <citation type="submission" date="2021-01" db="EMBL/GenBank/DDBJ databases">
        <title>Prevotella A2931 sp. nov.</title>
        <authorList>
            <person name="Buhl M."/>
            <person name="Oberhettinger P."/>
        </authorList>
    </citation>
    <scope>NUCLEOTIDE SEQUENCE [LARGE SCALE GENOMIC DNA]</scope>
    <source>
        <strain evidence="2 3">A2931</strain>
    </source>
</reference>
<organism evidence="2 3">
    <name type="scientific">Prevotella illustrans</name>
    <dbReference type="NCBI Taxonomy" id="2800387"/>
    <lineage>
        <taxon>Bacteria</taxon>
        <taxon>Pseudomonadati</taxon>
        <taxon>Bacteroidota</taxon>
        <taxon>Bacteroidia</taxon>
        <taxon>Bacteroidales</taxon>
        <taxon>Prevotellaceae</taxon>
        <taxon>Prevotella</taxon>
    </lineage>
</organism>
<gene>
    <name evidence="2" type="ORF">JHU38_07790</name>
</gene>
<dbReference type="PROSITE" id="PS51257">
    <property type="entry name" value="PROKAR_LIPOPROTEIN"/>
    <property type="match status" value="1"/>
</dbReference>
<protein>
    <recommendedName>
        <fullName evidence="4">Lipoprotein</fullName>
    </recommendedName>
</protein>
<keyword evidence="1" id="KW-0732">Signal</keyword>
<evidence type="ECO:0000256" key="1">
    <source>
        <dbReference type="SAM" id="SignalP"/>
    </source>
</evidence>